<accession>A0A1D8TL91</accession>
<gene>
    <name evidence="3" type="ORF">BJP34_01780</name>
</gene>
<keyword evidence="2" id="KW-0732">Signal</keyword>
<dbReference type="OrthoDB" id="128043at2"/>
<dbReference type="STRING" id="1458985.BJP34_01780"/>
<evidence type="ECO:0000313" key="3">
    <source>
        <dbReference type="EMBL" id="AOW98342.1"/>
    </source>
</evidence>
<dbReference type="AlphaFoldDB" id="A0A1D8TL91"/>
<feature type="chain" id="PRO_5009438739" description="YtkA-like domain-containing protein" evidence="2">
    <location>
        <begin position="27"/>
        <end position="290"/>
    </location>
</feature>
<feature type="compositionally biased region" description="Basic residues" evidence="1">
    <location>
        <begin position="36"/>
        <end position="55"/>
    </location>
</feature>
<name>A0A1D8TL91_9CYAN</name>
<evidence type="ECO:0000256" key="1">
    <source>
        <dbReference type="SAM" id="MobiDB-lite"/>
    </source>
</evidence>
<dbReference type="Proteomes" id="UP000177870">
    <property type="component" value="Chromosome"/>
</dbReference>
<reference evidence="4" key="1">
    <citation type="submission" date="2016-10" db="EMBL/GenBank/DDBJ databases">
        <title>Comparative genomics uncovers the prolific and rare metabolic potential of the cyanobacterial genus Moorea.</title>
        <authorList>
            <person name="Leao T."/>
            <person name="Castelao G."/>
            <person name="Korobeynikov A."/>
            <person name="Monroe E.A."/>
            <person name="Podell S."/>
            <person name="Glukhov E."/>
            <person name="Allen E."/>
            <person name="Gerwick W.H."/>
            <person name="Gerwick L."/>
        </authorList>
    </citation>
    <scope>NUCLEOTIDE SEQUENCE [LARGE SCALE GENOMIC DNA]</scope>
    <source>
        <strain evidence="4">PAL-8-15-08-1</strain>
    </source>
</reference>
<sequence>MNRLVSALLVTSTLFLAQSCSTPVQSGDASVEGDKHHGHHNHNEHGHHHGSHGHGNKPSVKTKAILTTPSTITLDKPNNLVIDIQDSEGNAVPKFEVFQEKLMHLIVVSDDLNFYDHIHPDYKGNGRFEVEANFPKPGNYTLFSDYKPTGKPERVSVVKVKAPGTSSSLSDIEIKNVKVFGNTKVELSFDKPKVQANEEVMISFNLKNAANNNPVTDLQSYLGEAGHLVIVKKSASITASDYIHAHALPGKTTEPIRFATQFPEKGTYKVWGQFKRNGEIVTADFWVNAL</sequence>
<protein>
    <recommendedName>
        <fullName evidence="5">YtkA-like domain-containing protein</fullName>
    </recommendedName>
</protein>
<dbReference type="EMBL" id="CP017599">
    <property type="protein sequence ID" value="AOW98342.1"/>
    <property type="molecule type" value="Genomic_DNA"/>
</dbReference>
<organism evidence="3 4">
    <name type="scientific">Moorena producens PAL-8-15-08-1</name>
    <dbReference type="NCBI Taxonomy" id="1458985"/>
    <lineage>
        <taxon>Bacteria</taxon>
        <taxon>Bacillati</taxon>
        <taxon>Cyanobacteriota</taxon>
        <taxon>Cyanophyceae</taxon>
        <taxon>Coleofasciculales</taxon>
        <taxon>Coleofasciculaceae</taxon>
        <taxon>Moorena</taxon>
    </lineage>
</organism>
<evidence type="ECO:0000313" key="4">
    <source>
        <dbReference type="Proteomes" id="UP000177870"/>
    </source>
</evidence>
<evidence type="ECO:0008006" key="5">
    <source>
        <dbReference type="Google" id="ProtNLM"/>
    </source>
</evidence>
<feature type="signal peptide" evidence="2">
    <location>
        <begin position="1"/>
        <end position="26"/>
    </location>
</feature>
<dbReference type="PROSITE" id="PS51257">
    <property type="entry name" value="PROKAR_LIPOPROTEIN"/>
    <property type="match status" value="1"/>
</dbReference>
<evidence type="ECO:0000256" key="2">
    <source>
        <dbReference type="SAM" id="SignalP"/>
    </source>
</evidence>
<feature type="region of interest" description="Disordered" evidence="1">
    <location>
        <begin position="25"/>
        <end position="59"/>
    </location>
</feature>
<dbReference type="RefSeq" id="WP_070390852.1">
    <property type="nucleotide sequence ID" value="NZ_CP017599.1"/>
</dbReference>
<proteinExistence type="predicted"/>
<dbReference type="KEGG" id="mpro:BJP34_01780"/>